<organism evidence="1 2">
    <name type="scientific">Caerostris extrusa</name>
    <name type="common">Bark spider</name>
    <name type="synonym">Caerostris bankana</name>
    <dbReference type="NCBI Taxonomy" id="172846"/>
    <lineage>
        <taxon>Eukaryota</taxon>
        <taxon>Metazoa</taxon>
        <taxon>Ecdysozoa</taxon>
        <taxon>Arthropoda</taxon>
        <taxon>Chelicerata</taxon>
        <taxon>Arachnida</taxon>
        <taxon>Araneae</taxon>
        <taxon>Araneomorphae</taxon>
        <taxon>Entelegynae</taxon>
        <taxon>Araneoidea</taxon>
        <taxon>Araneidae</taxon>
        <taxon>Caerostris</taxon>
    </lineage>
</organism>
<name>A0AAV4WDF8_CAEEX</name>
<comment type="caution">
    <text evidence="1">The sequence shown here is derived from an EMBL/GenBank/DDBJ whole genome shotgun (WGS) entry which is preliminary data.</text>
</comment>
<dbReference type="Proteomes" id="UP001054945">
    <property type="component" value="Unassembled WGS sequence"/>
</dbReference>
<gene>
    <name evidence="1" type="ORF">CEXT_558291</name>
</gene>
<evidence type="ECO:0000313" key="2">
    <source>
        <dbReference type="Proteomes" id="UP001054945"/>
    </source>
</evidence>
<evidence type="ECO:0000313" key="1">
    <source>
        <dbReference type="EMBL" id="GIY79849.1"/>
    </source>
</evidence>
<dbReference type="AlphaFoldDB" id="A0AAV4WDF8"/>
<sequence>MAGKNVADGGEGHLEGEVRLQSSFSFFQRKINRLSSPRQENSACHRTKDNLFNLSSGEGKECRIRSFICKQE</sequence>
<keyword evidence="2" id="KW-1185">Reference proteome</keyword>
<protein>
    <submittedName>
        <fullName evidence="1">Uncharacterized protein</fullName>
    </submittedName>
</protein>
<reference evidence="1 2" key="1">
    <citation type="submission" date="2021-06" db="EMBL/GenBank/DDBJ databases">
        <title>Caerostris extrusa draft genome.</title>
        <authorList>
            <person name="Kono N."/>
            <person name="Arakawa K."/>
        </authorList>
    </citation>
    <scope>NUCLEOTIDE SEQUENCE [LARGE SCALE GENOMIC DNA]</scope>
</reference>
<proteinExistence type="predicted"/>
<dbReference type="EMBL" id="BPLR01015937">
    <property type="protein sequence ID" value="GIY79849.1"/>
    <property type="molecule type" value="Genomic_DNA"/>
</dbReference>
<accession>A0AAV4WDF8</accession>